<protein>
    <submittedName>
        <fullName evidence="2">AAA family ATPase</fullName>
    </submittedName>
</protein>
<organism evidence="2 3">
    <name type="scientific">Capnocytophaga gingivalis</name>
    <dbReference type="NCBI Taxonomy" id="1017"/>
    <lineage>
        <taxon>Bacteria</taxon>
        <taxon>Pseudomonadati</taxon>
        <taxon>Bacteroidota</taxon>
        <taxon>Flavobacteriia</taxon>
        <taxon>Flavobacteriales</taxon>
        <taxon>Flavobacteriaceae</taxon>
        <taxon>Capnocytophaga</taxon>
    </lineage>
</organism>
<dbReference type="InterPro" id="IPR027417">
    <property type="entry name" value="P-loop_NTPase"/>
</dbReference>
<dbReference type="InterPro" id="IPR003593">
    <property type="entry name" value="AAA+_ATPase"/>
</dbReference>
<evidence type="ECO:0000313" key="3">
    <source>
        <dbReference type="Proteomes" id="UP001324270"/>
    </source>
</evidence>
<gene>
    <name evidence="2" type="ORF">VJJ49_14730</name>
</gene>
<comment type="caution">
    <text evidence="2">The sequence shown here is derived from an EMBL/GenBank/DDBJ whole genome shotgun (WGS) entry which is preliminary data.</text>
</comment>
<keyword evidence="3" id="KW-1185">Reference proteome</keyword>
<dbReference type="SUPFAM" id="SSF52540">
    <property type="entry name" value="P-loop containing nucleoside triphosphate hydrolases"/>
    <property type="match status" value="1"/>
</dbReference>
<proteinExistence type="predicted"/>
<dbReference type="Pfam" id="PF13481">
    <property type="entry name" value="AAA_25"/>
    <property type="match status" value="1"/>
</dbReference>
<accession>A0ABU5YDG1</accession>
<evidence type="ECO:0000313" key="2">
    <source>
        <dbReference type="EMBL" id="MEB3041932.1"/>
    </source>
</evidence>
<dbReference type="Proteomes" id="UP001324270">
    <property type="component" value="Unassembled WGS sequence"/>
</dbReference>
<dbReference type="SMART" id="SM00382">
    <property type="entry name" value="AAA"/>
    <property type="match status" value="1"/>
</dbReference>
<dbReference type="RefSeq" id="WP_323980389.1">
    <property type="nucleotide sequence ID" value="NZ_JAYKBV010000043.1"/>
</dbReference>
<reference evidence="2 3" key="1">
    <citation type="submission" date="2023-12" db="EMBL/GenBank/DDBJ databases">
        <title>Genomic sequences of Capnocytophaga and Parvimonas strains.</title>
        <authorList>
            <person name="Watt R.M."/>
            <person name="Wang M."/>
            <person name="Yang T."/>
            <person name="Tong W.M."/>
        </authorList>
    </citation>
    <scope>NUCLEOTIDE SEQUENCE [LARGE SCALE GENOMIC DNA]</scope>
    <source>
        <strain evidence="2 3">CCUG 13156</strain>
    </source>
</reference>
<evidence type="ECO:0000259" key="1">
    <source>
        <dbReference type="SMART" id="SM00382"/>
    </source>
</evidence>
<feature type="domain" description="AAA+ ATPase" evidence="1">
    <location>
        <begin position="47"/>
        <end position="191"/>
    </location>
</feature>
<dbReference type="EMBL" id="JAYKBV010000043">
    <property type="protein sequence ID" value="MEB3041932.1"/>
    <property type="molecule type" value="Genomic_DNA"/>
</dbReference>
<dbReference type="Gene3D" id="3.40.50.300">
    <property type="entry name" value="P-loop containing nucleotide triphosphate hydrolases"/>
    <property type="match status" value="1"/>
</dbReference>
<name>A0ABU5YDG1_9FLAO</name>
<sequence length="224" mass="25681">MTNDKQQMTNDKVTIPRAYTYEDLARKKYKTLPLSKPWHTHLGEIERAGSILIYGDSGHGKTTYALQLMRELCQGEKVLYNSLEECGSLSLLTNLERTGLKQYKNKYLVCGEPLDKLIQRLSRPQQPKIVFIDSVQACFRGQKATAYHDLILQFPQTLFIGISQMSKGMPKGAVAEEFYWFCQDRILVKDFKAYIDKTRTGGNELDPYIISESKAGERELKLIK</sequence>